<dbReference type="PANTHER" id="PTHR43155:SF2">
    <property type="entry name" value="CYCLIC DI-GMP PHOSPHODIESTERASE PA4108"/>
    <property type="match status" value="1"/>
</dbReference>
<sequence>MTRPQEGYTRVESPSEIESLLEALSEPGGASLQLESPDGKPLPVLVAEQQPGGHLLLDISAIREVAGELGRGAAFRLLGQARGKMLRTPPLTMSECNEAGGRMLCTSPYPLALEVLQRRESFRAKLRLGMEVGAIVRGDDKEASVQGDLKDLSLEGCQLELPLGAASRLASPLPLEIELCFPNGSRLAIRASPRHHVVDTERQAVRAGFQFVAPNGEQERQLWFFVREIEREAARQSNEADVSLLPSLLFQAEPAGSPPVGRRNVQAYATPMARRLARVAGYLDAQLLELQQQRSLDAVQLSRHADRLLALHEEDREGLLFATRCMRREPALVRHGLAVAVHLLDLAAVGGMPRDVRKAMVACAMVHDLGKALLSKRLLEATRLDADQRAALHAHVALLRPRLEQCHWLARGVVEAVVERVNERLDGSGYPHGLAGERLHELTRLAMVVDAVEAMRRDRPDRPAWRVADVYRHLLSHPGQFDQRWVKRYIQHFGLLPIGSLVRFEGGELGWVQGLDERGLPARVQLTAEAVPPGESLGAVLSGDRLATLGPPVAEVPVST</sequence>
<dbReference type="RefSeq" id="WP_102627930.1">
    <property type="nucleotide sequence ID" value="NZ_PDOH01000014.1"/>
</dbReference>
<feature type="domain" description="HD-GYP" evidence="1">
    <location>
        <begin position="310"/>
        <end position="505"/>
    </location>
</feature>
<dbReference type="PANTHER" id="PTHR43155">
    <property type="entry name" value="CYCLIC DI-GMP PHOSPHODIESTERASE PA4108-RELATED"/>
    <property type="match status" value="1"/>
</dbReference>
<dbReference type="CDD" id="cd00077">
    <property type="entry name" value="HDc"/>
    <property type="match status" value="1"/>
</dbReference>
<accession>A0A2N7TMI4</accession>
<dbReference type="Gene3D" id="1.10.3210.10">
    <property type="entry name" value="Hypothetical protein af1432"/>
    <property type="match status" value="1"/>
</dbReference>
<protein>
    <submittedName>
        <fullName evidence="2">Phosphohydrolase</fullName>
    </submittedName>
</protein>
<dbReference type="GO" id="GO:0008081">
    <property type="term" value="F:phosphoric diester hydrolase activity"/>
    <property type="evidence" value="ECO:0007669"/>
    <property type="project" value="UniProtKB-ARBA"/>
</dbReference>
<dbReference type="OrthoDB" id="9764808at2"/>
<dbReference type="InterPro" id="IPR037522">
    <property type="entry name" value="HD_GYP_dom"/>
</dbReference>
<keyword evidence="3" id="KW-1185">Reference proteome</keyword>
<dbReference type="SUPFAM" id="SSF109604">
    <property type="entry name" value="HD-domain/PDEase-like"/>
    <property type="match status" value="1"/>
</dbReference>
<dbReference type="InterPro" id="IPR009875">
    <property type="entry name" value="PilZ_domain"/>
</dbReference>
<evidence type="ECO:0000313" key="2">
    <source>
        <dbReference type="EMBL" id="PMR69399.1"/>
    </source>
</evidence>
<keyword evidence="2" id="KW-0378">Hydrolase</keyword>
<evidence type="ECO:0000259" key="1">
    <source>
        <dbReference type="PROSITE" id="PS51832"/>
    </source>
</evidence>
<dbReference type="Proteomes" id="UP000235346">
    <property type="component" value="Unassembled WGS sequence"/>
</dbReference>
<proteinExistence type="predicted"/>
<comment type="caution">
    <text evidence="2">The sequence shown here is derived from an EMBL/GenBank/DDBJ whole genome shotgun (WGS) entry which is preliminary data.</text>
</comment>
<evidence type="ECO:0000313" key="3">
    <source>
        <dbReference type="Proteomes" id="UP000235346"/>
    </source>
</evidence>
<gene>
    <name evidence="2" type="ORF">C1H66_10985</name>
</gene>
<dbReference type="Pfam" id="PF13487">
    <property type="entry name" value="HD_5"/>
    <property type="match status" value="1"/>
</dbReference>
<dbReference type="GO" id="GO:0035438">
    <property type="term" value="F:cyclic-di-GMP binding"/>
    <property type="evidence" value="ECO:0007669"/>
    <property type="project" value="InterPro"/>
</dbReference>
<organism evidence="2 3">
    <name type="scientific">Halomonas heilongjiangensis</name>
    <dbReference type="NCBI Taxonomy" id="1387883"/>
    <lineage>
        <taxon>Bacteria</taxon>
        <taxon>Pseudomonadati</taxon>
        <taxon>Pseudomonadota</taxon>
        <taxon>Gammaproteobacteria</taxon>
        <taxon>Oceanospirillales</taxon>
        <taxon>Halomonadaceae</taxon>
        <taxon>Halomonas</taxon>
    </lineage>
</organism>
<dbReference type="Pfam" id="PF07238">
    <property type="entry name" value="PilZ"/>
    <property type="match status" value="1"/>
</dbReference>
<dbReference type="InterPro" id="IPR003607">
    <property type="entry name" value="HD/PDEase_dom"/>
</dbReference>
<dbReference type="EMBL" id="PNRE01000048">
    <property type="protein sequence ID" value="PMR69399.1"/>
    <property type="molecule type" value="Genomic_DNA"/>
</dbReference>
<name>A0A2N7TMI4_9GAMM</name>
<dbReference type="AlphaFoldDB" id="A0A2N7TMI4"/>
<reference evidence="2 3" key="1">
    <citation type="submission" date="2018-01" db="EMBL/GenBank/DDBJ databases">
        <title>Halomonas endophytica sp. nov., isolated from storage liquid in the stems of Populus euphratica.</title>
        <authorList>
            <person name="Chen C."/>
        </authorList>
    </citation>
    <scope>NUCLEOTIDE SEQUENCE [LARGE SCALE GENOMIC DNA]</scope>
    <source>
        <strain evidence="2 3">DSM 26881</strain>
    </source>
</reference>
<dbReference type="PROSITE" id="PS51832">
    <property type="entry name" value="HD_GYP"/>
    <property type="match status" value="1"/>
</dbReference>
<dbReference type="Gene3D" id="2.40.10.220">
    <property type="entry name" value="predicted glycosyltransferase like domains"/>
    <property type="match status" value="1"/>
</dbReference>
<dbReference type="SMART" id="SM00471">
    <property type="entry name" value="HDc"/>
    <property type="match status" value="1"/>
</dbReference>